<reference evidence="1 2" key="1">
    <citation type="submission" date="2018-12" db="EMBL/GenBank/DDBJ databases">
        <title>The genome of Variovorax gossypii DSM 100435.</title>
        <authorList>
            <person name="Gao J."/>
            <person name="Sun J."/>
        </authorList>
    </citation>
    <scope>NUCLEOTIDE SEQUENCE [LARGE SCALE GENOMIC DNA]</scope>
    <source>
        <strain evidence="1 2">DSM 100435</strain>
    </source>
</reference>
<protein>
    <submittedName>
        <fullName evidence="1">DUF4275 family protein</fullName>
    </submittedName>
</protein>
<comment type="caution">
    <text evidence="1">The sequence shown here is derived from an EMBL/GenBank/DDBJ whole genome shotgun (WGS) entry which is preliminary data.</text>
</comment>
<dbReference type="EMBL" id="RXOE01000005">
    <property type="protein sequence ID" value="RTQ32838.1"/>
    <property type="molecule type" value="Genomic_DNA"/>
</dbReference>
<dbReference type="AlphaFoldDB" id="A0A3S0IYS1"/>
<dbReference type="Proteomes" id="UP000267418">
    <property type="component" value="Unassembled WGS sequence"/>
</dbReference>
<sequence>MSERSSRSILSRMTRSTSPLVEPGAILRSLSEAEAAALVTAWLHAFGQQRQGLNLKAYLWHVFSGGAHASWAGKQALAEYEAMEAPEYLVLSNDRKTAFSTDQRPVKADLSDYLVFPPNLAWTMCFTHEDGWLGPYFAKHRDFDRLDVANRAQIRKQREAHAARAKGWR</sequence>
<proteinExistence type="predicted"/>
<dbReference type="OrthoDB" id="5737496at2"/>
<evidence type="ECO:0000313" key="2">
    <source>
        <dbReference type="Proteomes" id="UP000267418"/>
    </source>
</evidence>
<gene>
    <name evidence="1" type="ORF">EJP69_19175</name>
</gene>
<name>A0A3S0IYS1_9BURK</name>
<dbReference type="InterPro" id="IPR025454">
    <property type="entry name" value="DUF4275"/>
</dbReference>
<accession>A0A3S0IYS1</accession>
<evidence type="ECO:0000313" key="1">
    <source>
        <dbReference type="EMBL" id="RTQ32838.1"/>
    </source>
</evidence>
<dbReference type="Pfam" id="PF14101">
    <property type="entry name" value="DUF4275"/>
    <property type="match status" value="1"/>
</dbReference>
<keyword evidence="2" id="KW-1185">Reference proteome</keyword>
<organism evidence="1 2">
    <name type="scientific">Variovorax gossypii</name>
    <dbReference type="NCBI Taxonomy" id="1679495"/>
    <lineage>
        <taxon>Bacteria</taxon>
        <taxon>Pseudomonadati</taxon>
        <taxon>Pseudomonadota</taxon>
        <taxon>Betaproteobacteria</taxon>
        <taxon>Burkholderiales</taxon>
        <taxon>Comamonadaceae</taxon>
        <taxon>Variovorax</taxon>
    </lineage>
</organism>